<dbReference type="GO" id="GO:0005886">
    <property type="term" value="C:plasma membrane"/>
    <property type="evidence" value="ECO:0007669"/>
    <property type="project" value="TreeGrafter"/>
</dbReference>
<evidence type="ECO:0000256" key="9">
    <source>
        <dbReference type="SAM" id="Phobius"/>
    </source>
</evidence>
<keyword evidence="2 8" id="KW-0812">Transmembrane</keyword>
<organism evidence="11 12">
    <name type="scientific">Mizuhopecten yessoensis</name>
    <name type="common">Japanese scallop</name>
    <name type="synonym">Patinopecten yessoensis</name>
    <dbReference type="NCBI Taxonomy" id="6573"/>
    <lineage>
        <taxon>Eukaryota</taxon>
        <taxon>Metazoa</taxon>
        <taxon>Spiralia</taxon>
        <taxon>Lophotrochozoa</taxon>
        <taxon>Mollusca</taxon>
        <taxon>Bivalvia</taxon>
        <taxon>Autobranchia</taxon>
        <taxon>Pteriomorphia</taxon>
        <taxon>Pectinida</taxon>
        <taxon>Pectinoidea</taxon>
        <taxon>Pectinidae</taxon>
        <taxon>Mizuhopecten</taxon>
    </lineage>
</organism>
<feature type="domain" description="G-protein coupled receptors family 1 profile" evidence="10">
    <location>
        <begin position="69"/>
        <end position="342"/>
    </location>
</feature>
<keyword evidence="12" id="KW-1185">Reference proteome</keyword>
<dbReference type="Pfam" id="PF00001">
    <property type="entry name" value="7tm_1"/>
    <property type="match status" value="1"/>
</dbReference>
<feature type="transmembrane region" description="Helical" evidence="9">
    <location>
        <begin position="170"/>
        <end position="188"/>
    </location>
</feature>
<gene>
    <name evidence="11" type="ORF">KP79_PYT25495</name>
</gene>
<evidence type="ECO:0000256" key="6">
    <source>
        <dbReference type="ARBA" id="ARBA00023170"/>
    </source>
</evidence>
<keyword evidence="3 9" id="KW-1133">Transmembrane helix</keyword>
<proteinExistence type="inferred from homology"/>
<accession>A0A210R6K8</accession>
<feature type="transmembrane region" description="Helical" evidence="9">
    <location>
        <begin position="216"/>
        <end position="239"/>
    </location>
</feature>
<evidence type="ECO:0000256" key="3">
    <source>
        <dbReference type="ARBA" id="ARBA00022989"/>
    </source>
</evidence>
<evidence type="ECO:0000256" key="1">
    <source>
        <dbReference type="ARBA" id="ARBA00004141"/>
    </source>
</evidence>
<dbReference type="EMBL" id="NEDP02000155">
    <property type="protein sequence ID" value="OWF56564.1"/>
    <property type="molecule type" value="Genomic_DNA"/>
</dbReference>
<keyword evidence="4 8" id="KW-0297">G-protein coupled receptor</keyword>
<feature type="transmembrane region" description="Helical" evidence="9">
    <location>
        <begin position="129"/>
        <end position="150"/>
    </location>
</feature>
<evidence type="ECO:0000256" key="5">
    <source>
        <dbReference type="ARBA" id="ARBA00023136"/>
    </source>
</evidence>
<name>A0A210R6K8_MIZYE</name>
<dbReference type="AlphaFoldDB" id="A0A210R6K8"/>
<evidence type="ECO:0000256" key="7">
    <source>
        <dbReference type="ARBA" id="ARBA00023224"/>
    </source>
</evidence>
<dbReference type="PRINTS" id="PR00237">
    <property type="entry name" value="GPCRRHODOPSN"/>
</dbReference>
<dbReference type="PROSITE" id="PS00237">
    <property type="entry name" value="G_PROTEIN_RECEP_F1_1"/>
    <property type="match status" value="1"/>
</dbReference>
<dbReference type="GO" id="GO:0004930">
    <property type="term" value="F:G protein-coupled receptor activity"/>
    <property type="evidence" value="ECO:0007669"/>
    <property type="project" value="UniProtKB-KW"/>
</dbReference>
<dbReference type="Proteomes" id="UP000242188">
    <property type="component" value="Unassembled WGS sequence"/>
</dbReference>
<protein>
    <submittedName>
        <fullName evidence="11">Neurotensin receptor type 1</fullName>
    </submittedName>
</protein>
<dbReference type="CDD" id="cd14978">
    <property type="entry name" value="7tmA_FMRFamide_R-like"/>
    <property type="match status" value="1"/>
</dbReference>
<comment type="subcellular location">
    <subcellularLocation>
        <location evidence="1">Membrane</location>
        <topology evidence="1">Multi-pass membrane protein</topology>
    </subcellularLocation>
</comment>
<feature type="transmembrane region" description="Helical" evidence="9">
    <location>
        <begin position="329"/>
        <end position="346"/>
    </location>
</feature>
<keyword evidence="5 9" id="KW-0472">Membrane</keyword>
<dbReference type="InterPro" id="IPR000276">
    <property type="entry name" value="GPCR_Rhodpsn"/>
</dbReference>
<dbReference type="InterPro" id="IPR017452">
    <property type="entry name" value="GPCR_Rhodpsn_7TM"/>
</dbReference>
<dbReference type="OrthoDB" id="9990906at2759"/>
<keyword evidence="6 8" id="KW-0675">Receptor</keyword>
<sequence length="408" mass="46746">MNLSLKMAMAGGNHSVTYLDYRNYMDPLWDNLSQEADTLMPTDTKGFYETARTLRNVFLPIIVIIGLTGNTVTIVVFISTHMKKSSATAFLATLAFVDNVFLVALFTTWFDGSVSNIIKTEGVCQLLVYVTYVTSFLSIWYVVGFTAERYIAICHPFRAPIVCSRFREKIYVIILAVVAGVLYNYALWTTSVVELNGVYRCGYKFKYMSLLEKVTWIDTIITMIIPFLLILLMNIKVVCKAAAFHRKRKHCLKPTDSFNSSISRSKSRALRSKPQMRVTRTLVLVSTTFLVLNLPSHVRRLYTLIIYTTTQQETEIAMYHYLLQEITQLLYYSTFSVNFFLYALYGKHFQSSLLLMIKSIRYRICCRKSHIHLSRTPSAKGVLLSASNSRLISMELKQDIKFTLSKGK</sequence>
<evidence type="ECO:0000256" key="4">
    <source>
        <dbReference type="ARBA" id="ARBA00023040"/>
    </source>
</evidence>
<feature type="transmembrane region" description="Helical" evidence="9">
    <location>
        <begin position="57"/>
        <end position="78"/>
    </location>
</feature>
<evidence type="ECO:0000259" key="10">
    <source>
        <dbReference type="PROSITE" id="PS50262"/>
    </source>
</evidence>
<dbReference type="PANTHER" id="PTHR24243:SF230">
    <property type="entry name" value="G-PROTEIN COUPLED RECEPTORS FAMILY 1 PROFILE DOMAIN-CONTAINING PROTEIN"/>
    <property type="match status" value="1"/>
</dbReference>
<dbReference type="SUPFAM" id="SSF81321">
    <property type="entry name" value="Family A G protein-coupled receptor-like"/>
    <property type="match status" value="1"/>
</dbReference>
<evidence type="ECO:0000256" key="8">
    <source>
        <dbReference type="RuleBase" id="RU000688"/>
    </source>
</evidence>
<dbReference type="PROSITE" id="PS50262">
    <property type="entry name" value="G_PROTEIN_RECEP_F1_2"/>
    <property type="match status" value="1"/>
</dbReference>
<evidence type="ECO:0000313" key="11">
    <source>
        <dbReference type="EMBL" id="OWF56564.1"/>
    </source>
</evidence>
<keyword evidence="7 8" id="KW-0807">Transducer</keyword>
<evidence type="ECO:0000313" key="12">
    <source>
        <dbReference type="Proteomes" id="UP000242188"/>
    </source>
</evidence>
<comment type="caution">
    <text evidence="11">The sequence shown here is derived from an EMBL/GenBank/DDBJ whole genome shotgun (WGS) entry which is preliminary data.</text>
</comment>
<evidence type="ECO:0000256" key="2">
    <source>
        <dbReference type="ARBA" id="ARBA00022692"/>
    </source>
</evidence>
<reference evidence="11 12" key="1">
    <citation type="journal article" date="2017" name="Nat. Ecol. Evol.">
        <title>Scallop genome provides insights into evolution of bilaterian karyotype and development.</title>
        <authorList>
            <person name="Wang S."/>
            <person name="Zhang J."/>
            <person name="Jiao W."/>
            <person name="Li J."/>
            <person name="Xun X."/>
            <person name="Sun Y."/>
            <person name="Guo X."/>
            <person name="Huan P."/>
            <person name="Dong B."/>
            <person name="Zhang L."/>
            <person name="Hu X."/>
            <person name="Sun X."/>
            <person name="Wang J."/>
            <person name="Zhao C."/>
            <person name="Wang Y."/>
            <person name="Wang D."/>
            <person name="Huang X."/>
            <person name="Wang R."/>
            <person name="Lv J."/>
            <person name="Li Y."/>
            <person name="Zhang Z."/>
            <person name="Liu B."/>
            <person name="Lu W."/>
            <person name="Hui Y."/>
            <person name="Liang J."/>
            <person name="Zhou Z."/>
            <person name="Hou R."/>
            <person name="Li X."/>
            <person name="Liu Y."/>
            <person name="Li H."/>
            <person name="Ning X."/>
            <person name="Lin Y."/>
            <person name="Zhao L."/>
            <person name="Xing Q."/>
            <person name="Dou J."/>
            <person name="Li Y."/>
            <person name="Mao J."/>
            <person name="Guo H."/>
            <person name="Dou H."/>
            <person name="Li T."/>
            <person name="Mu C."/>
            <person name="Jiang W."/>
            <person name="Fu Q."/>
            <person name="Fu X."/>
            <person name="Miao Y."/>
            <person name="Liu J."/>
            <person name="Yu Q."/>
            <person name="Li R."/>
            <person name="Liao H."/>
            <person name="Li X."/>
            <person name="Kong Y."/>
            <person name="Jiang Z."/>
            <person name="Chourrout D."/>
            <person name="Li R."/>
            <person name="Bao Z."/>
        </authorList>
    </citation>
    <scope>NUCLEOTIDE SEQUENCE [LARGE SCALE GENOMIC DNA]</scope>
    <source>
        <strain evidence="11 12">PY_sf001</strain>
    </source>
</reference>
<dbReference type="Gene3D" id="1.20.1070.10">
    <property type="entry name" value="Rhodopsin 7-helix transmembrane proteins"/>
    <property type="match status" value="1"/>
</dbReference>
<comment type="similarity">
    <text evidence="8">Belongs to the G-protein coupled receptor 1 family.</text>
</comment>
<dbReference type="PANTHER" id="PTHR24243">
    <property type="entry name" value="G-PROTEIN COUPLED RECEPTOR"/>
    <property type="match status" value="1"/>
</dbReference>
<feature type="transmembrane region" description="Helical" evidence="9">
    <location>
        <begin position="90"/>
        <end position="109"/>
    </location>
</feature>